<organism evidence="1">
    <name type="scientific">Anguilla anguilla</name>
    <name type="common">European freshwater eel</name>
    <name type="synonym">Muraena anguilla</name>
    <dbReference type="NCBI Taxonomy" id="7936"/>
    <lineage>
        <taxon>Eukaryota</taxon>
        <taxon>Metazoa</taxon>
        <taxon>Chordata</taxon>
        <taxon>Craniata</taxon>
        <taxon>Vertebrata</taxon>
        <taxon>Euteleostomi</taxon>
        <taxon>Actinopterygii</taxon>
        <taxon>Neopterygii</taxon>
        <taxon>Teleostei</taxon>
        <taxon>Anguilliformes</taxon>
        <taxon>Anguillidae</taxon>
        <taxon>Anguilla</taxon>
    </lineage>
</organism>
<accession>A0A0E9R3H7</accession>
<dbReference type="AlphaFoldDB" id="A0A0E9R3H7"/>
<evidence type="ECO:0000313" key="1">
    <source>
        <dbReference type="EMBL" id="JAH23684.1"/>
    </source>
</evidence>
<name>A0A0E9R3H7_ANGAN</name>
<protein>
    <submittedName>
        <fullName evidence="1">Uncharacterized protein</fullName>
    </submittedName>
</protein>
<sequence>MQPELKTFLGPFLTPYLTYQQVQDNSLSVNMMYNISDTT</sequence>
<reference evidence="1" key="1">
    <citation type="submission" date="2014-11" db="EMBL/GenBank/DDBJ databases">
        <authorList>
            <person name="Amaro Gonzalez C."/>
        </authorList>
    </citation>
    <scope>NUCLEOTIDE SEQUENCE</scope>
</reference>
<reference evidence="1" key="2">
    <citation type="journal article" date="2015" name="Fish Shellfish Immunol.">
        <title>Early steps in the European eel (Anguilla anguilla)-Vibrio vulnificus interaction in the gills: Role of the RtxA13 toxin.</title>
        <authorList>
            <person name="Callol A."/>
            <person name="Pajuelo D."/>
            <person name="Ebbesson L."/>
            <person name="Teles M."/>
            <person name="MacKenzie S."/>
            <person name="Amaro C."/>
        </authorList>
    </citation>
    <scope>NUCLEOTIDE SEQUENCE</scope>
</reference>
<dbReference type="EMBL" id="GBXM01084893">
    <property type="protein sequence ID" value="JAH23684.1"/>
    <property type="molecule type" value="Transcribed_RNA"/>
</dbReference>
<proteinExistence type="predicted"/>